<organism evidence="8 9">
    <name type="scientific">Metamycoplasma hyosynoviae</name>
    <dbReference type="NCBI Taxonomy" id="29559"/>
    <lineage>
        <taxon>Bacteria</taxon>
        <taxon>Bacillati</taxon>
        <taxon>Mycoplasmatota</taxon>
        <taxon>Mycoplasmoidales</taxon>
        <taxon>Metamycoplasmataceae</taxon>
        <taxon>Metamycoplasma</taxon>
    </lineage>
</organism>
<dbReference type="Pfam" id="PF13662">
    <property type="entry name" value="Toprim_4"/>
    <property type="match status" value="1"/>
</dbReference>
<evidence type="ECO:0000256" key="4">
    <source>
        <dbReference type="ARBA" id="ARBA00022833"/>
    </source>
</evidence>
<evidence type="ECO:0000256" key="3">
    <source>
        <dbReference type="ARBA" id="ARBA00022771"/>
    </source>
</evidence>
<protein>
    <submittedName>
        <fullName evidence="8">Toprim domain-containing protein</fullName>
    </submittedName>
</protein>
<dbReference type="InterPro" id="IPR000093">
    <property type="entry name" value="DNA_Rcmb_RecR"/>
</dbReference>
<feature type="domain" description="Toprim" evidence="7">
    <location>
        <begin position="79"/>
        <end position="162"/>
    </location>
</feature>
<evidence type="ECO:0000259" key="7">
    <source>
        <dbReference type="Pfam" id="PF13662"/>
    </source>
</evidence>
<keyword evidence="6" id="KW-0234">DNA repair</keyword>
<proteinExistence type="predicted"/>
<accession>A0A9Q9BVX3</accession>
<reference evidence="8" key="1">
    <citation type="submission" date="2022-07" db="EMBL/GenBank/DDBJ databases">
        <title>Complete genome of Mycoplasma hyosynoviae B1.</title>
        <authorList>
            <person name="Spergser J."/>
        </authorList>
    </citation>
    <scope>NUCLEOTIDE SEQUENCE</scope>
    <source>
        <strain evidence="8">B1</strain>
    </source>
</reference>
<dbReference type="PANTHER" id="PTHR30446">
    <property type="entry name" value="RECOMBINATION PROTEIN RECR"/>
    <property type="match status" value="1"/>
</dbReference>
<evidence type="ECO:0000256" key="2">
    <source>
        <dbReference type="ARBA" id="ARBA00022763"/>
    </source>
</evidence>
<evidence type="ECO:0000313" key="8">
    <source>
        <dbReference type="EMBL" id="UTO25730.1"/>
    </source>
</evidence>
<evidence type="ECO:0000256" key="6">
    <source>
        <dbReference type="ARBA" id="ARBA00023204"/>
    </source>
</evidence>
<dbReference type="RefSeq" id="WP_254735226.1">
    <property type="nucleotide sequence ID" value="NZ_CP101127.1"/>
</dbReference>
<dbReference type="EMBL" id="CP101127">
    <property type="protein sequence ID" value="UTO25730.1"/>
    <property type="molecule type" value="Genomic_DNA"/>
</dbReference>
<name>A0A9Q9BVX3_9BACT</name>
<dbReference type="Proteomes" id="UP001059349">
    <property type="component" value="Chromosome"/>
</dbReference>
<dbReference type="GO" id="GO:0006281">
    <property type="term" value="P:DNA repair"/>
    <property type="evidence" value="ECO:0007669"/>
    <property type="project" value="UniProtKB-KW"/>
</dbReference>
<dbReference type="GeneID" id="75105354"/>
<dbReference type="Pfam" id="PF21175">
    <property type="entry name" value="RecR_C"/>
    <property type="match status" value="1"/>
</dbReference>
<sequence length="201" mass="23484">MDNEFYNSLFLKLSKIKSLSKKQVKAILLYFINSDETEITEINKLISKLNETIKKCVQCNLMQENEICKICSDHSRKNKLIVVNTDSEIEKFEALKIFNGKYYIFETLFRQPTKIKEENNDSFFDDIEKLTNLVNPRTEVILALNPTLEGQISMQYIKKYLLQKYKELNIFQLSIGLPINGNVEYADPITLKQALINKQKL</sequence>
<dbReference type="SUPFAM" id="SSF111304">
    <property type="entry name" value="Recombination protein RecR"/>
    <property type="match status" value="1"/>
</dbReference>
<keyword evidence="1" id="KW-0479">Metal-binding</keyword>
<dbReference type="AlphaFoldDB" id="A0A9Q9BVX3"/>
<dbReference type="Gene3D" id="3.40.1360.10">
    <property type="match status" value="1"/>
</dbReference>
<dbReference type="InterPro" id="IPR023627">
    <property type="entry name" value="Rcmb_RecR"/>
</dbReference>
<keyword evidence="5" id="KW-0233">DNA recombination</keyword>
<gene>
    <name evidence="8" type="ORF">NMG93_02535</name>
</gene>
<dbReference type="GO" id="GO:0006310">
    <property type="term" value="P:DNA recombination"/>
    <property type="evidence" value="ECO:0007669"/>
    <property type="project" value="UniProtKB-KW"/>
</dbReference>
<evidence type="ECO:0000256" key="5">
    <source>
        <dbReference type="ARBA" id="ARBA00023172"/>
    </source>
</evidence>
<evidence type="ECO:0000313" key="9">
    <source>
        <dbReference type="Proteomes" id="UP001059349"/>
    </source>
</evidence>
<keyword evidence="3" id="KW-0863">Zinc-finger</keyword>
<dbReference type="GO" id="GO:0003677">
    <property type="term" value="F:DNA binding"/>
    <property type="evidence" value="ECO:0007669"/>
    <property type="project" value="InterPro"/>
</dbReference>
<dbReference type="InterPro" id="IPR006171">
    <property type="entry name" value="TOPRIM_dom"/>
</dbReference>
<dbReference type="GO" id="GO:0008270">
    <property type="term" value="F:zinc ion binding"/>
    <property type="evidence" value="ECO:0007669"/>
    <property type="project" value="UniProtKB-KW"/>
</dbReference>
<dbReference type="PANTHER" id="PTHR30446:SF0">
    <property type="entry name" value="RECOMBINATION PROTEIN RECR"/>
    <property type="match status" value="1"/>
</dbReference>
<evidence type="ECO:0000256" key="1">
    <source>
        <dbReference type="ARBA" id="ARBA00022723"/>
    </source>
</evidence>
<keyword evidence="4" id="KW-0862">Zinc</keyword>
<keyword evidence="2" id="KW-0227">DNA damage</keyword>